<evidence type="ECO:0000259" key="1">
    <source>
        <dbReference type="Pfam" id="PF12146"/>
    </source>
</evidence>
<dbReference type="InterPro" id="IPR029058">
    <property type="entry name" value="AB_hydrolase_fold"/>
</dbReference>
<evidence type="ECO:0000313" key="3">
    <source>
        <dbReference type="Proteomes" id="UP000186309"/>
    </source>
</evidence>
<dbReference type="RefSeq" id="WP_076346200.1">
    <property type="nucleotide sequence ID" value="NZ_CP019082.1"/>
</dbReference>
<sequence>MPIDREKFFSPKRRRRWLIFAMVGLTSWLLVSFAVAHRLTQRRRAPFPEPAPQVAWGRLEEHRLATRDGHQIGAWYADGRDDAPSILFLHGNKGSRSHCLNRAAIVAGEGGCAVLLISLRAHGDSTGDFNDIGYSARHDVVAAVDFLHNRRPGKPVIVFGVSLGSAAAAFAAEELGDRVQGYVLESPYQDLKTAVRHRTAAYLPPLLDRAAYLGLRIAAFLVVPDFEAISPLRAVDHIPATTPVLILAGGADDLAWPEEALALYDRVRSHGRIETFPGAGHHNLTAVDPPRYRRLILDFCGGSPGVGAVD</sequence>
<dbReference type="GO" id="GO:0070205">
    <property type="term" value="F:2-succinyl-6-hydroxy-2,4-cyclohexadiene-1-carboxylate synthase activity"/>
    <property type="evidence" value="ECO:0007669"/>
    <property type="project" value="UniProtKB-EC"/>
</dbReference>
<dbReference type="AlphaFoldDB" id="A0A1U7CQB4"/>
<reference evidence="3" key="1">
    <citation type="submission" date="2016-12" db="EMBL/GenBank/DDBJ databases">
        <title>Comparative genomics of four Isosphaeraceae planctomycetes: a common pool of plasmids and glycoside hydrolase genes.</title>
        <authorList>
            <person name="Ivanova A."/>
        </authorList>
    </citation>
    <scope>NUCLEOTIDE SEQUENCE [LARGE SCALE GENOMIC DNA]</scope>
    <source>
        <strain evidence="3">PX4</strain>
    </source>
</reference>
<feature type="domain" description="Serine aminopeptidase S33" evidence="1">
    <location>
        <begin position="86"/>
        <end position="203"/>
    </location>
</feature>
<proteinExistence type="predicted"/>
<keyword evidence="3" id="KW-1185">Reference proteome</keyword>
<name>A0A1U7CQB4_9BACT</name>
<dbReference type="STRING" id="1387353.BSF38_02602"/>
<organism evidence="2 3">
    <name type="scientific">Paludisphaera borealis</name>
    <dbReference type="NCBI Taxonomy" id="1387353"/>
    <lineage>
        <taxon>Bacteria</taxon>
        <taxon>Pseudomonadati</taxon>
        <taxon>Planctomycetota</taxon>
        <taxon>Planctomycetia</taxon>
        <taxon>Isosphaerales</taxon>
        <taxon>Isosphaeraceae</taxon>
        <taxon>Paludisphaera</taxon>
    </lineage>
</organism>
<dbReference type="EC" id="4.2.99.20" evidence="2"/>
<dbReference type="InterPro" id="IPR022742">
    <property type="entry name" value="Hydrolase_4"/>
</dbReference>
<accession>A0A1U7CQB4</accession>
<dbReference type="Gene3D" id="3.40.50.1820">
    <property type="entry name" value="alpha/beta hydrolase"/>
    <property type="match status" value="1"/>
</dbReference>
<keyword evidence="2" id="KW-0456">Lyase</keyword>
<dbReference type="SUPFAM" id="SSF53474">
    <property type="entry name" value="alpha/beta-Hydrolases"/>
    <property type="match status" value="1"/>
</dbReference>
<dbReference type="Pfam" id="PF12146">
    <property type="entry name" value="Hydrolase_4"/>
    <property type="match status" value="1"/>
</dbReference>
<evidence type="ECO:0000313" key="2">
    <source>
        <dbReference type="EMBL" id="APW61098.1"/>
    </source>
</evidence>
<gene>
    <name evidence="2" type="primary">menH_2</name>
    <name evidence="2" type="ORF">BSF38_02602</name>
</gene>
<dbReference type="PANTHER" id="PTHR12277">
    <property type="entry name" value="ALPHA/BETA HYDROLASE DOMAIN-CONTAINING PROTEIN"/>
    <property type="match status" value="1"/>
</dbReference>
<protein>
    <submittedName>
        <fullName evidence="2">2-succinyl-6-hydroxy-2, 4-cyclohexadiene-1-carboxylate synthase</fullName>
        <ecNumber evidence="2">4.2.99.20</ecNumber>
    </submittedName>
</protein>
<dbReference type="Proteomes" id="UP000186309">
    <property type="component" value="Chromosome"/>
</dbReference>
<dbReference type="KEGG" id="pbor:BSF38_02602"/>
<dbReference type="PANTHER" id="PTHR12277:SF79">
    <property type="entry name" value="XAA-PRO DIPEPTIDYL-PEPTIDASE-RELATED"/>
    <property type="match status" value="1"/>
</dbReference>
<dbReference type="EMBL" id="CP019082">
    <property type="protein sequence ID" value="APW61098.1"/>
    <property type="molecule type" value="Genomic_DNA"/>
</dbReference>